<dbReference type="SUPFAM" id="SSF88713">
    <property type="entry name" value="Glycoside hydrolase/deacetylase"/>
    <property type="match status" value="1"/>
</dbReference>
<feature type="signal peptide" evidence="3">
    <location>
        <begin position="1"/>
        <end position="30"/>
    </location>
</feature>
<keyword evidence="1" id="KW-0479">Metal-binding</keyword>
<accession>A0A318IP33</accession>
<dbReference type="GO" id="GO:0016020">
    <property type="term" value="C:membrane"/>
    <property type="evidence" value="ECO:0007669"/>
    <property type="project" value="TreeGrafter"/>
</dbReference>
<dbReference type="AlphaFoldDB" id="A0A318IP33"/>
<evidence type="ECO:0000313" key="6">
    <source>
        <dbReference type="Proteomes" id="UP000247792"/>
    </source>
</evidence>
<feature type="chain" id="PRO_5016437775" evidence="3">
    <location>
        <begin position="31"/>
        <end position="335"/>
    </location>
</feature>
<dbReference type="Gene3D" id="3.20.20.370">
    <property type="entry name" value="Glycoside hydrolase/deacetylase"/>
    <property type="match status" value="1"/>
</dbReference>
<dbReference type="GO" id="GO:0005975">
    <property type="term" value="P:carbohydrate metabolic process"/>
    <property type="evidence" value="ECO:0007669"/>
    <property type="project" value="InterPro"/>
</dbReference>
<dbReference type="EMBL" id="QJKB01000015">
    <property type="protein sequence ID" value="PXX37816.1"/>
    <property type="molecule type" value="Genomic_DNA"/>
</dbReference>
<evidence type="ECO:0000256" key="1">
    <source>
        <dbReference type="ARBA" id="ARBA00022723"/>
    </source>
</evidence>
<keyword evidence="6" id="KW-1185">Reference proteome</keyword>
<reference evidence="5 6" key="1">
    <citation type="submission" date="2018-05" db="EMBL/GenBank/DDBJ databases">
        <title>Genomic Encyclopedia of Type Strains, Phase IV (KMG-IV): sequencing the most valuable type-strain genomes for metagenomic binning, comparative biology and taxonomic classification.</title>
        <authorList>
            <person name="Goeker M."/>
        </authorList>
    </citation>
    <scope>NUCLEOTIDE SEQUENCE [LARGE SCALE GENOMIC DNA]</scope>
    <source>
        <strain evidence="5 6">DSM 19792</strain>
    </source>
</reference>
<evidence type="ECO:0000256" key="3">
    <source>
        <dbReference type="SAM" id="SignalP"/>
    </source>
</evidence>
<dbReference type="RefSeq" id="WP_110257939.1">
    <property type="nucleotide sequence ID" value="NZ_QJKB01000015.1"/>
</dbReference>
<feature type="domain" description="NodB homology" evidence="4">
    <location>
        <begin position="46"/>
        <end position="171"/>
    </location>
</feature>
<evidence type="ECO:0000256" key="2">
    <source>
        <dbReference type="ARBA" id="ARBA00022801"/>
    </source>
</evidence>
<dbReference type="GO" id="GO:0016810">
    <property type="term" value="F:hydrolase activity, acting on carbon-nitrogen (but not peptide) bonds"/>
    <property type="evidence" value="ECO:0007669"/>
    <property type="project" value="InterPro"/>
</dbReference>
<dbReference type="PANTHER" id="PTHR10587">
    <property type="entry name" value="GLYCOSYL TRANSFERASE-RELATED"/>
    <property type="match status" value="1"/>
</dbReference>
<dbReference type="GO" id="GO:0046872">
    <property type="term" value="F:metal ion binding"/>
    <property type="evidence" value="ECO:0007669"/>
    <property type="project" value="UniProtKB-KW"/>
</dbReference>
<dbReference type="OrthoDB" id="9814639at2"/>
<keyword evidence="3" id="KW-0732">Signal</keyword>
<dbReference type="Pfam" id="PF01522">
    <property type="entry name" value="Polysacc_deac_1"/>
    <property type="match status" value="1"/>
</dbReference>
<dbReference type="InterPro" id="IPR050248">
    <property type="entry name" value="Polysacc_deacetylase_ArnD"/>
</dbReference>
<protein>
    <submittedName>
        <fullName evidence="5">Peptidoglycan/xylan/chitin deacetylase (PgdA/CDA1 family)</fullName>
    </submittedName>
</protein>
<evidence type="ECO:0000259" key="4">
    <source>
        <dbReference type="Pfam" id="PF01522"/>
    </source>
</evidence>
<dbReference type="Proteomes" id="UP000247792">
    <property type="component" value="Unassembled WGS sequence"/>
</dbReference>
<keyword evidence="2" id="KW-0378">Hydrolase</keyword>
<comment type="caution">
    <text evidence="5">The sequence shown here is derived from an EMBL/GenBank/DDBJ whole genome shotgun (WGS) entry which is preliminary data.</text>
</comment>
<proteinExistence type="predicted"/>
<dbReference type="PANTHER" id="PTHR10587:SF133">
    <property type="entry name" value="CHITIN DEACETYLASE 1-RELATED"/>
    <property type="match status" value="1"/>
</dbReference>
<gene>
    <name evidence="5" type="ORF">DFR42_11566</name>
</gene>
<evidence type="ECO:0000313" key="5">
    <source>
        <dbReference type="EMBL" id="PXX37816.1"/>
    </source>
</evidence>
<dbReference type="InterPro" id="IPR011330">
    <property type="entry name" value="Glyco_hydro/deAcase_b/a-brl"/>
</dbReference>
<dbReference type="InterPro" id="IPR002509">
    <property type="entry name" value="NODB_dom"/>
</dbReference>
<name>A0A318IP33_9BURK</name>
<sequence length="335" mass="38439">MNSVYKKLSSCGRYLLASAALVLVMAPVGAQVQNKPDTGSATPVVRRIAITIDDLPFETRRLKLADEQRATKAILAALQAHKVKALGFVNEDRLLVKGEVDARIGMLESWLDAGMELGNHNFGHLGFHGSSLAKYQEAVLRGDTFTRWLMQERKQVPRYYRYPHNQTGDNAEVQKQFEDFLQQHDYKIAPFTIEHDDFTYARVYEDAVLKNRKEDAERLRKAYLANLDRAVNTFETMSDEMFGRQVSHILNIHASLLNADMLDKMLSKLEQRGYQFITLEEALQDPAYLLPAGPSRQYGMSWLARWARMAKKRLSVYGQPDPEEWVIKWDQELAR</sequence>
<organism evidence="5 6">
    <name type="scientific">Undibacterium pigrum</name>
    <dbReference type="NCBI Taxonomy" id="401470"/>
    <lineage>
        <taxon>Bacteria</taxon>
        <taxon>Pseudomonadati</taxon>
        <taxon>Pseudomonadota</taxon>
        <taxon>Betaproteobacteria</taxon>
        <taxon>Burkholderiales</taxon>
        <taxon>Oxalobacteraceae</taxon>
        <taxon>Undibacterium</taxon>
    </lineage>
</organism>